<dbReference type="Pfam" id="PF00108">
    <property type="entry name" value="Thiolase_N"/>
    <property type="match status" value="1"/>
</dbReference>
<gene>
    <name evidence="11" type="ORF">AMSG_00410</name>
</gene>
<dbReference type="InterPro" id="IPR016039">
    <property type="entry name" value="Thiolase-like"/>
</dbReference>
<dbReference type="PANTHER" id="PTHR18919:SF153">
    <property type="entry name" value="TRIFUNCTIONAL ENZYME SUBUNIT BETA, MITOCHONDRIAL"/>
    <property type="match status" value="1"/>
</dbReference>
<proteinExistence type="inferred from homology"/>
<dbReference type="RefSeq" id="XP_013762689.1">
    <property type="nucleotide sequence ID" value="XM_013907235.1"/>
</dbReference>
<evidence type="ECO:0000256" key="6">
    <source>
        <dbReference type="ARBA" id="ARBA00023098"/>
    </source>
</evidence>
<evidence type="ECO:0000256" key="1">
    <source>
        <dbReference type="ARBA" id="ARBA00005005"/>
    </source>
</evidence>
<dbReference type="GO" id="GO:0005739">
    <property type="term" value="C:mitochondrion"/>
    <property type="evidence" value="ECO:0007669"/>
    <property type="project" value="TreeGrafter"/>
</dbReference>
<dbReference type="Pfam" id="PF02803">
    <property type="entry name" value="Thiolase_C"/>
    <property type="match status" value="1"/>
</dbReference>
<dbReference type="EMBL" id="GL349434">
    <property type="protein sequence ID" value="KNC48633.1"/>
    <property type="molecule type" value="Genomic_DNA"/>
</dbReference>
<evidence type="ECO:0000256" key="3">
    <source>
        <dbReference type="ARBA" id="ARBA00022490"/>
    </source>
</evidence>
<dbReference type="PROSITE" id="PS00098">
    <property type="entry name" value="THIOLASE_1"/>
    <property type="match status" value="1"/>
</dbReference>
<organism evidence="11 12">
    <name type="scientific">Thecamonas trahens ATCC 50062</name>
    <dbReference type="NCBI Taxonomy" id="461836"/>
    <lineage>
        <taxon>Eukaryota</taxon>
        <taxon>Apusozoa</taxon>
        <taxon>Apusomonadida</taxon>
        <taxon>Apusomonadidae</taxon>
        <taxon>Thecamonas</taxon>
    </lineage>
</organism>
<evidence type="ECO:0000259" key="10">
    <source>
        <dbReference type="Pfam" id="PF02803"/>
    </source>
</evidence>
<keyword evidence="5" id="KW-0276">Fatty acid metabolism</keyword>
<dbReference type="PROSITE" id="PS00099">
    <property type="entry name" value="THIOLASE_3"/>
    <property type="match status" value="1"/>
</dbReference>
<dbReference type="CDD" id="cd00751">
    <property type="entry name" value="thiolase"/>
    <property type="match status" value="1"/>
</dbReference>
<dbReference type="InterPro" id="IPR020610">
    <property type="entry name" value="Thiolase_AS"/>
</dbReference>
<evidence type="ECO:0000259" key="9">
    <source>
        <dbReference type="Pfam" id="PF00108"/>
    </source>
</evidence>
<evidence type="ECO:0000256" key="4">
    <source>
        <dbReference type="ARBA" id="ARBA00022679"/>
    </source>
</evidence>
<dbReference type="FunFam" id="3.40.47.10:FF:000011">
    <property type="entry name" value="3-ketoacyl-CoA thiolase"/>
    <property type="match status" value="1"/>
</dbReference>
<dbReference type="InterPro" id="IPR020617">
    <property type="entry name" value="Thiolase_C"/>
</dbReference>
<dbReference type="NCBIfam" id="TIGR01930">
    <property type="entry name" value="AcCoA-C-Actrans"/>
    <property type="match status" value="1"/>
</dbReference>
<evidence type="ECO:0000256" key="7">
    <source>
        <dbReference type="ARBA" id="ARBA00023315"/>
    </source>
</evidence>
<keyword evidence="7 8" id="KW-0012">Acyltransferase</keyword>
<dbReference type="Gene3D" id="3.40.47.10">
    <property type="match status" value="1"/>
</dbReference>
<sequence length="473" mass="50410">MFTLPRLAVAPALGRTASSALAASLSTAAAARAGPAVKVDRKKEIQAAKGRNVVLVDAARTPFVMAGTDFKPLWSHDLLRKAFKGLLAKTQLDTEHLDYVIAGNVLQEVKTSNVAREAALGAGIPDSVPAHTVTMACISSNQALTTGASMIASGQIDSMIFGGTEVMSDVPIRFSRPLRRLMLDAQKVRSPQGWINLLKRFRPSMLAPELPAVAEFSTNEVMGHSADRLAAAFDISREAQDDFALRSHMNALEAGKAGKLSDIVPVYVPGKKEPVVADNGVRITPREKLASLNPAFVKPHGTVTAGNASFLTDGASAGLIMSEDKALELGYKPLAYIREYEYVAQDPKDELLLGPAYVTPKVLAKAGLTLDDISVFEYHEAFAGQLLANIAALESEWFCKNKLGLDAAFGSIDMDKLNNWGGSLSIGHPFAATSTRLTYHAAKRLQDADTKYALTAACAAGGLGSGNVIERYE</sequence>
<evidence type="ECO:0000256" key="8">
    <source>
        <dbReference type="RuleBase" id="RU003557"/>
    </source>
</evidence>
<dbReference type="OMA" id="MTAFPEP"/>
<protein>
    <submittedName>
        <fullName evidence="11">3-ketoacyl-CoA thiolase</fullName>
    </submittedName>
</protein>
<dbReference type="SUPFAM" id="SSF53901">
    <property type="entry name" value="Thiolase-like"/>
    <property type="match status" value="2"/>
</dbReference>
<dbReference type="GO" id="GO:0006635">
    <property type="term" value="P:fatty acid beta-oxidation"/>
    <property type="evidence" value="ECO:0007669"/>
    <property type="project" value="TreeGrafter"/>
</dbReference>
<name>A0A0L0DBG2_THETB</name>
<dbReference type="GeneID" id="25560219"/>
<dbReference type="InterPro" id="IPR020615">
    <property type="entry name" value="Thiolase_acyl_enz_int_AS"/>
</dbReference>
<dbReference type="GO" id="GO:0003988">
    <property type="term" value="F:acetyl-CoA C-acyltransferase activity"/>
    <property type="evidence" value="ECO:0007669"/>
    <property type="project" value="UniProtKB-ARBA"/>
</dbReference>
<reference evidence="11 12" key="1">
    <citation type="submission" date="2010-05" db="EMBL/GenBank/DDBJ databases">
        <title>The Genome Sequence of Thecamonas trahens ATCC 50062.</title>
        <authorList>
            <consortium name="The Broad Institute Genome Sequencing Platform"/>
            <person name="Russ C."/>
            <person name="Cuomo C."/>
            <person name="Shea T."/>
            <person name="Young S.K."/>
            <person name="Zeng Q."/>
            <person name="Koehrsen M."/>
            <person name="Haas B."/>
            <person name="Borodovsky M."/>
            <person name="Guigo R."/>
            <person name="Alvarado L."/>
            <person name="Berlin A."/>
            <person name="Bochicchio J."/>
            <person name="Borenstein D."/>
            <person name="Chapman S."/>
            <person name="Chen Z."/>
            <person name="Freedman E."/>
            <person name="Gellesch M."/>
            <person name="Goldberg J."/>
            <person name="Griggs A."/>
            <person name="Gujja S."/>
            <person name="Heilman E."/>
            <person name="Heiman D."/>
            <person name="Hepburn T."/>
            <person name="Howarth C."/>
            <person name="Jen D."/>
            <person name="Larson L."/>
            <person name="Mehta T."/>
            <person name="Park D."/>
            <person name="Pearson M."/>
            <person name="Roberts A."/>
            <person name="Saif S."/>
            <person name="Shenoy N."/>
            <person name="Sisk P."/>
            <person name="Stolte C."/>
            <person name="Sykes S."/>
            <person name="Thomson T."/>
            <person name="Walk T."/>
            <person name="White J."/>
            <person name="Yandava C."/>
            <person name="Burger G."/>
            <person name="Gray M.W."/>
            <person name="Holland P.W.H."/>
            <person name="King N."/>
            <person name="Lang F.B.F."/>
            <person name="Roger A.J."/>
            <person name="Ruiz-Trillo I."/>
            <person name="Lander E."/>
            <person name="Nusbaum C."/>
        </authorList>
    </citation>
    <scope>NUCLEOTIDE SEQUENCE [LARGE SCALE GENOMIC DNA]</scope>
    <source>
        <strain evidence="11 12">ATCC 50062</strain>
    </source>
</reference>
<feature type="domain" description="Thiolase N-terminal" evidence="9">
    <location>
        <begin position="53"/>
        <end position="324"/>
    </location>
</feature>
<dbReference type="Proteomes" id="UP000054408">
    <property type="component" value="Unassembled WGS sequence"/>
</dbReference>
<evidence type="ECO:0000256" key="2">
    <source>
        <dbReference type="ARBA" id="ARBA00010982"/>
    </source>
</evidence>
<evidence type="ECO:0000256" key="5">
    <source>
        <dbReference type="ARBA" id="ARBA00022832"/>
    </source>
</evidence>
<dbReference type="OrthoDB" id="5404651at2759"/>
<dbReference type="InterPro" id="IPR002155">
    <property type="entry name" value="Thiolase"/>
</dbReference>
<dbReference type="AlphaFoldDB" id="A0A0L0DBG2"/>
<comment type="pathway">
    <text evidence="1">Lipid metabolism; fatty acid beta-oxidation.</text>
</comment>
<evidence type="ECO:0000313" key="12">
    <source>
        <dbReference type="Proteomes" id="UP000054408"/>
    </source>
</evidence>
<keyword evidence="12" id="KW-1185">Reference proteome</keyword>
<keyword evidence="6" id="KW-0443">Lipid metabolism</keyword>
<accession>A0A0L0DBG2</accession>
<comment type="similarity">
    <text evidence="2 8">Belongs to the thiolase-like superfamily. Thiolase family.</text>
</comment>
<evidence type="ECO:0000313" key="11">
    <source>
        <dbReference type="EMBL" id="KNC48633.1"/>
    </source>
</evidence>
<keyword evidence="4 8" id="KW-0808">Transferase</keyword>
<dbReference type="STRING" id="461836.A0A0L0DBG2"/>
<keyword evidence="3" id="KW-0963">Cytoplasm</keyword>
<dbReference type="PANTHER" id="PTHR18919">
    <property type="entry name" value="ACETYL-COA C-ACYLTRANSFERASE"/>
    <property type="match status" value="1"/>
</dbReference>
<dbReference type="eggNOG" id="KOG1392">
    <property type="taxonomic scope" value="Eukaryota"/>
</dbReference>
<feature type="domain" description="Thiolase C-terminal" evidence="10">
    <location>
        <begin position="331"/>
        <end position="471"/>
    </location>
</feature>
<dbReference type="InterPro" id="IPR020616">
    <property type="entry name" value="Thiolase_N"/>
</dbReference>